<dbReference type="OrthoDB" id="8253226at2"/>
<accession>A0A1N6IX99</accession>
<gene>
    <name evidence="2" type="ORF">SAMN05444165_2576</name>
</gene>
<dbReference type="InterPro" id="IPR011990">
    <property type="entry name" value="TPR-like_helical_dom_sf"/>
</dbReference>
<dbReference type="RefSeq" id="WP_074296006.1">
    <property type="nucleotide sequence ID" value="NZ_FSRU01000001.1"/>
</dbReference>
<evidence type="ECO:0000313" key="3">
    <source>
        <dbReference type="Proteomes" id="UP000185151"/>
    </source>
</evidence>
<dbReference type="AlphaFoldDB" id="A0A1N6IX99"/>
<dbReference type="SUPFAM" id="SSF48452">
    <property type="entry name" value="TPR-like"/>
    <property type="match status" value="1"/>
</dbReference>
<organism evidence="2 3">
    <name type="scientific">Paraburkholderia phenazinium</name>
    <dbReference type="NCBI Taxonomy" id="60549"/>
    <lineage>
        <taxon>Bacteria</taxon>
        <taxon>Pseudomonadati</taxon>
        <taxon>Pseudomonadota</taxon>
        <taxon>Betaproteobacteria</taxon>
        <taxon>Burkholderiales</taxon>
        <taxon>Burkholderiaceae</taxon>
        <taxon>Paraburkholderia</taxon>
    </lineage>
</organism>
<dbReference type="InterPro" id="IPR027417">
    <property type="entry name" value="P-loop_NTPase"/>
</dbReference>
<sequence>MSVLEIKECGFDSRGVMRVAITYLHANGSKTASADLAPVWTEDDWRLHRWYFEDFLTGRDGHVPRLANVALDRMADIGVNLFRQVFDGGEETRRLWAEVSQALRGLRVEIEEADPRTRLFPWELLRPERNAASVSLAVSSFVFRIAQSHMSTKLGRPTLMRHGARRPVELDESRPYRVLFVICRPFDDSDVEYRAVARPVLAALEQRNHLGITLDLLRPPTFRRLCVVLKEAADAGRPYQIVHFDGHGTWEHLEGSSGFRGYALFEPELQGRSLVPGDKLGMALNAGSVKLLIMNACRSAYTQSSGALSARGIDGLPMAADAAMPVAYEVAANGVDSVIAMRYNVGVETAAQFVVQLYDGISQGGELADIFSDARRDLAFAHGQQPASECWQLPVLVQSKTVQFRTNESTVGRRRARSGKHRNMFSDGIPPAPEGGVIGQDYALLAIDRALVKYQAVMLVGPPYAGKSVLAQEFARWCSLTHHPGGHGAVAPFEKVIYREFVGALAAQDTLCDSICRALPIAVDDSFSITTATSRQLLKSTLLIVDCSVEVASSKVSGDRPGSSGGGKLGDLIRSLLHAGLRIVWVSRSPVRSLLPEKSTVAFSLRRLSPDASRALAGECLSRECVDDDRLLSLLVATSRGLPGVIRWIIDRARINATGTTQSFQQALDALLQGFVVNGIFDARQPNSVYEALCASIDRRYQAGERRDLALIALFQGFFQLVTLRNLKCGLDSLEVDAHANSQRHWGDLLQRAESDYLLQSWGSEAYAIHPFGRAILVRWFEEHFGEFARSAFDETGMAAVGAYVKAAVELGDWLQSRADVGRAAAVHAFALEISNLVAAFDYALDLKDLESAVALLFAIKIQSQYAPTSNEWLGMFLRARTAIEAQLAKGSSLPPLSQAVWLELAIAASEGASESQRARAHYFSFCEQWMRSTMQDPASQRSPEAVQARFRYVHAVLSAEDMLARNGVAYLERTLREAADVAFAIDRPRLQAQALVSLAKLYYGGAPPDETWTGKLEEAEACLMRVLDQEGEVDVPTCAAAFFYLGCICVKRFYRSADEASDTDEQNRLLECARENFLRSAAYNELPAAGIDDDLKSMLYDELGFVSRALGDVEGVERYFQKSMALARKIGDEHGAAVACRNLGAALTSFGSTYLARLYLLESRRSFVRLQREGDVQAAAEIVTCRELYDHFFHEEMPDTGE</sequence>
<dbReference type="InterPro" id="IPR024983">
    <property type="entry name" value="CHAT_dom"/>
</dbReference>
<protein>
    <submittedName>
        <fullName evidence="2">CHAT domain-containing protein</fullName>
    </submittedName>
</protein>
<reference evidence="2 3" key="1">
    <citation type="submission" date="2016-11" db="EMBL/GenBank/DDBJ databases">
        <authorList>
            <person name="Jaros S."/>
            <person name="Januszkiewicz K."/>
            <person name="Wedrychowicz H."/>
        </authorList>
    </citation>
    <scope>NUCLEOTIDE SEQUENCE [LARGE SCALE GENOMIC DNA]</scope>
    <source>
        <strain evidence="2 3">GAS95</strain>
    </source>
</reference>
<dbReference type="Pfam" id="PF12770">
    <property type="entry name" value="CHAT"/>
    <property type="match status" value="1"/>
</dbReference>
<name>A0A1N6IX99_9BURK</name>
<keyword evidence="3" id="KW-1185">Reference proteome</keyword>
<dbReference type="SUPFAM" id="SSF52540">
    <property type="entry name" value="P-loop containing nucleoside triphosphate hydrolases"/>
    <property type="match status" value="1"/>
</dbReference>
<feature type="domain" description="CHAT" evidence="1">
    <location>
        <begin position="182"/>
        <end position="382"/>
    </location>
</feature>
<evidence type="ECO:0000313" key="2">
    <source>
        <dbReference type="EMBL" id="SIO36585.1"/>
    </source>
</evidence>
<evidence type="ECO:0000259" key="1">
    <source>
        <dbReference type="Pfam" id="PF12770"/>
    </source>
</evidence>
<dbReference type="Gene3D" id="1.25.40.10">
    <property type="entry name" value="Tetratricopeptide repeat domain"/>
    <property type="match status" value="1"/>
</dbReference>
<proteinExistence type="predicted"/>
<dbReference type="Proteomes" id="UP000185151">
    <property type="component" value="Unassembled WGS sequence"/>
</dbReference>
<dbReference type="EMBL" id="FSRU01000001">
    <property type="protein sequence ID" value="SIO36585.1"/>
    <property type="molecule type" value="Genomic_DNA"/>
</dbReference>